<comment type="caution">
    <text evidence="3">The sequence shown here is derived from an EMBL/GenBank/DDBJ whole genome shotgun (WGS) entry which is preliminary data.</text>
</comment>
<evidence type="ECO:0000256" key="2">
    <source>
        <dbReference type="SAM" id="Phobius"/>
    </source>
</evidence>
<evidence type="ECO:0000256" key="1">
    <source>
        <dbReference type="SAM" id="MobiDB-lite"/>
    </source>
</evidence>
<feature type="transmembrane region" description="Helical" evidence="2">
    <location>
        <begin position="12"/>
        <end position="34"/>
    </location>
</feature>
<gene>
    <name evidence="3" type="ORF">NRP21_19140</name>
</gene>
<proteinExistence type="predicted"/>
<sequence length="80" mass="8259">MTPQIANLAFYLVLLPLVAAVGSIALGIMARAVVEPWARRVRNPAPIRAARARRGARTPAREAGPAGPETAPAARAPGPA</sequence>
<keyword evidence="2" id="KW-1133">Transmembrane helix</keyword>
<keyword evidence="2" id="KW-0472">Membrane</keyword>
<dbReference type="EMBL" id="JANJOU010000019">
    <property type="protein sequence ID" value="MCR0984176.1"/>
    <property type="molecule type" value="Genomic_DNA"/>
</dbReference>
<organism evidence="3 4">
    <name type="scientific">Roseomonas populi</name>
    <dbReference type="NCBI Taxonomy" id="3121582"/>
    <lineage>
        <taxon>Bacteria</taxon>
        <taxon>Pseudomonadati</taxon>
        <taxon>Pseudomonadota</taxon>
        <taxon>Alphaproteobacteria</taxon>
        <taxon>Acetobacterales</taxon>
        <taxon>Roseomonadaceae</taxon>
        <taxon>Roseomonas</taxon>
    </lineage>
</organism>
<protein>
    <recommendedName>
        <fullName evidence="5">Cellulose biosynthesis protein BcsF</fullName>
    </recommendedName>
</protein>
<name>A0ABT1X7T5_9PROT</name>
<dbReference type="RefSeq" id="WP_257717834.1">
    <property type="nucleotide sequence ID" value="NZ_JANJOU010000019.1"/>
</dbReference>
<evidence type="ECO:0008006" key="5">
    <source>
        <dbReference type="Google" id="ProtNLM"/>
    </source>
</evidence>
<dbReference type="Proteomes" id="UP001524642">
    <property type="component" value="Unassembled WGS sequence"/>
</dbReference>
<keyword evidence="2" id="KW-0812">Transmembrane</keyword>
<evidence type="ECO:0000313" key="3">
    <source>
        <dbReference type="EMBL" id="MCR0984176.1"/>
    </source>
</evidence>
<accession>A0ABT1X7T5</accession>
<feature type="compositionally biased region" description="Low complexity" evidence="1">
    <location>
        <begin position="57"/>
        <end position="80"/>
    </location>
</feature>
<keyword evidence="4" id="KW-1185">Reference proteome</keyword>
<feature type="region of interest" description="Disordered" evidence="1">
    <location>
        <begin position="48"/>
        <end position="80"/>
    </location>
</feature>
<reference evidence="3 4" key="1">
    <citation type="submission" date="2022-06" db="EMBL/GenBank/DDBJ databases">
        <title>Roseomonas CN29.</title>
        <authorList>
            <person name="Cheng Y."/>
            <person name="He X."/>
        </authorList>
    </citation>
    <scope>NUCLEOTIDE SEQUENCE [LARGE SCALE GENOMIC DNA]</scope>
    <source>
        <strain evidence="3 4">CN29</strain>
    </source>
</reference>
<evidence type="ECO:0000313" key="4">
    <source>
        <dbReference type="Proteomes" id="UP001524642"/>
    </source>
</evidence>